<dbReference type="GeneID" id="116954004"/>
<dbReference type="PANTHER" id="PTHR15827:SF2">
    <property type="entry name" value="CYCLIN-DEPENDENT KINASE 2-INTERACTING PROTEIN"/>
    <property type="match status" value="1"/>
</dbReference>
<dbReference type="KEGG" id="pmrn:116954004"/>
<dbReference type="PANTHER" id="PTHR15827">
    <property type="entry name" value="CYCLIN-DEPENDENT KINASE 2-INTERACTING PROTEIN"/>
    <property type="match status" value="1"/>
</dbReference>
<feature type="compositionally biased region" description="Low complexity" evidence="1">
    <location>
        <begin position="121"/>
        <end position="133"/>
    </location>
</feature>
<keyword evidence="3" id="KW-0808">Transferase</keyword>
<feature type="compositionally biased region" description="Polar residues" evidence="1">
    <location>
        <begin position="1"/>
        <end position="13"/>
    </location>
</feature>
<keyword evidence="3" id="KW-0418">Kinase</keyword>
<evidence type="ECO:0000313" key="2">
    <source>
        <dbReference type="Proteomes" id="UP001318040"/>
    </source>
</evidence>
<gene>
    <name evidence="3" type="primary">CINP</name>
</gene>
<feature type="region of interest" description="Disordered" evidence="1">
    <location>
        <begin position="112"/>
        <end position="136"/>
    </location>
</feature>
<feature type="region of interest" description="Disordered" evidence="1">
    <location>
        <begin position="1"/>
        <end position="78"/>
    </location>
</feature>
<name>A0AAJ7U5L3_PETMA</name>
<evidence type="ECO:0000313" key="3">
    <source>
        <dbReference type="RefSeq" id="XP_032830278.1"/>
    </source>
</evidence>
<keyword evidence="2" id="KW-1185">Reference proteome</keyword>
<sequence>MDTRARNPQSQVASALPLTAREESPRSCRAGRVARKNLPEFGRQASSFSTQREGEGPAMASPSPSSSSPAASPSGRKVRDVAADWHNAIAKWDRLVVDSGLALASRVANSRLAAPKEDDSAPTAEAASAAESTRSQELERDCDQLIEVWEKLRGLLQTMEKLTSTLQAVCDLEWYQNKQAWRPTPLFRSWPTTTFYEVSAQLQAQYSEELRLRRVLVAEMAHAPSPNLSMVYLSAWLHQPYVTDAAKLALEAMLTETGHRDIP</sequence>
<dbReference type="AlphaFoldDB" id="A0AAJ7U5L3"/>
<evidence type="ECO:0000256" key="1">
    <source>
        <dbReference type="SAM" id="MobiDB-lite"/>
    </source>
</evidence>
<organism evidence="2 3">
    <name type="scientific">Petromyzon marinus</name>
    <name type="common">Sea lamprey</name>
    <dbReference type="NCBI Taxonomy" id="7757"/>
    <lineage>
        <taxon>Eukaryota</taxon>
        <taxon>Metazoa</taxon>
        <taxon>Chordata</taxon>
        <taxon>Craniata</taxon>
        <taxon>Vertebrata</taxon>
        <taxon>Cyclostomata</taxon>
        <taxon>Hyperoartia</taxon>
        <taxon>Petromyzontiformes</taxon>
        <taxon>Petromyzontidae</taxon>
        <taxon>Petromyzon</taxon>
    </lineage>
</organism>
<accession>A0AAJ7U5L3</accession>
<dbReference type="InterPro" id="IPR023250">
    <property type="entry name" value="Cyclin-dep_Kinase_2_interact"/>
</dbReference>
<feature type="compositionally biased region" description="Low complexity" evidence="1">
    <location>
        <begin position="57"/>
        <end position="74"/>
    </location>
</feature>
<dbReference type="PRINTS" id="PR02040">
    <property type="entry name" value="CDK2IP"/>
</dbReference>
<dbReference type="CTD" id="51550"/>
<proteinExistence type="predicted"/>
<dbReference type="GO" id="GO:0016301">
    <property type="term" value="F:kinase activity"/>
    <property type="evidence" value="ECO:0007669"/>
    <property type="project" value="UniProtKB-KW"/>
</dbReference>
<protein>
    <submittedName>
        <fullName evidence="3">Cyclin-dependent kinase 2-interacting protein isoform X1</fullName>
    </submittedName>
</protein>
<dbReference type="Proteomes" id="UP001318040">
    <property type="component" value="Chromosome 53"/>
</dbReference>
<dbReference type="RefSeq" id="XP_032830278.1">
    <property type="nucleotide sequence ID" value="XM_032974387.1"/>
</dbReference>
<reference evidence="3" key="1">
    <citation type="submission" date="2025-08" db="UniProtKB">
        <authorList>
            <consortium name="RefSeq"/>
        </authorList>
    </citation>
    <scope>IDENTIFICATION</scope>
    <source>
        <tissue evidence="3">Sperm</tissue>
    </source>
</reference>